<comment type="caution">
    <text evidence="3">The sequence shown here is derived from an EMBL/GenBank/DDBJ whole genome shotgun (WGS) entry which is preliminary data.</text>
</comment>
<keyword evidence="1" id="KW-0479">Metal-binding</keyword>
<gene>
    <name evidence="3" type="ORF">SGCZBJ_23430</name>
</gene>
<dbReference type="EMBL" id="PJRS01000049">
    <property type="protein sequence ID" value="PLR18611.1"/>
    <property type="molecule type" value="Genomic_DNA"/>
</dbReference>
<dbReference type="RefSeq" id="WP_101720331.1">
    <property type="nucleotide sequence ID" value="NZ_PJRS01000049.1"/>
</dbReference>
<evidence type="ECO:0000256" key="1">
    <source>
        <dbReference type="ARBA" id="ARBA00022723"/>
    </source>
</evidence>
<evidence type="ECO:0000313" key="3">
    <source>
        <dbReference type="EMBL" id="PLR18611.1"/>
    </source>
</evidence>
<dbReference type="SUPFAM" id="SSF56529">
    <property type="entry name" value="FAH"/>
    <property type="match status" value="1"/>
</dbReference>
<keyword evidence="4" id="KW-1185">Reference proteome</keyword>
<dbReference type="OrthoDB" id="5197601at2"/>
<reference evidence="3 4" key="1">
    <citation type="submission" date="2017-12" db="EMBL/GenBank/DDBJ databases">
        <title>The genome sequence of Caulobacter sp. 410.</title>
        <authorList>
            <person name="Gao J."/>
            <person name="Mao X."/>
            <person name="Sun J."/>
        </authorList>
    </citation>
    <scope>NUCLEOTIDE SEQUENCE [LARGE SCALE GENOMIC DNA]</scope>
    <source>
        <strain evidence="3 4">410</strain>
    </source>
</reference>
<proteinExistence type="predicted"/>
<protein>
    <submittedName>
        <fullName evidence="3">Fumarylacetoacetate hydrolase</fullName>
    </submittedName>
</protein>
<evidence type="ECO:0000259" key="2">
    <source>
        <dbReference type="Pfam" id="PF01557"/>
    </source>
</evidence>
<dbReference type="GO" id="GO:0046872">
    <property type="term" value="F:metal ion binding"/>
    <property type="evidence" value="ECO:0007669"/>
    <property type="project" value="UniProtKB-KW"/>
</dbReference>
<accession>A0A2N5CXR9</accession>
<dbReference type="AlphaFoldDB" id="A0A2N5CXR9"/>
<name>A0A2N5CXR9_9CAUL</name>
<organism evidence="3 4">
    <name type="scientific">Caulobacter zeae</name>
    <dbReference type="NCBI Taxonomy" id="2055137"/>
    <lineage>
        <taxon>Bacteria</taxon>
        <taxon>Pseudomonadati</taxon>
        <taxon>Pseudomonadota</taxon>
        <taxon>Alphaproteobacteria</taxon>
        <taxon>Caulobacterales</taxon>
        <taxon>Caulobacteraceae</taxon>
        <taxon>Caulobacter</taxon>
    </lineage>
</organism>
<evidence type="ECO:0000313" key="4">
    <source>
        <dbReference type="Proteomes" id="UP000234479"/>
    </source>
</evidence>
<dbReference type="InterPro" id="IPR011234">
    <property type="entry name" value="Fumarylacetoacetase-like_C"/>
</dbReference>
<dbReference type="InterPro" id="IPR036663">
    <property type="entry name" value="Fumarylacetoacetase_C_sf"/>
</dbReference>
<dbReference type="GO" id="GO:0018773">
    <property type="term" value="F:acetylpyruvate hydrolase activity"/>
    <property type="evidence" value="ECO:0007669"/>
    <property type="project" value="TreeGrafter"/>
</dbReference>
<sequence>MTTYAFPPPVQPSVPVEGSEAVFPVRRILCVGRNYAAHRAEMGGDERDPPFFFAKPADAIAPLMNDVPYPPRTADLHHEIELVVALKSGGANIAVDDALDHVFGYAVGVDLTRRDLQGAAKAKGHPWEAGKAFDFSAPISAIRPAADATFDGAIWLTVNGVQRQTGLVSDMIWNIPEIIAEASKLWTLAAGDLIFTGTPEGVAAVVKGDEIAGEVDGVGALAFTLV</sequence>
<dbReference type="PANTHER" id="PTHR11820">
    <property type="entry name" value="ACYLPYRUVASE"/>
    <property type="match status" value="1"/>
</dbReference>
<dbReference type="Proteomes" id="UP000234479">
    <property type="component" value="Unassembled WGS sequence"/>
</dbReference>
<dbReference type="Pfam" id="PF01557">
    <property type="entry name" value="FAA_hydrolase"/>
    <property type="match status" value="1"/>
</dbReference>
<feature type="domain" description="Fumarylacetoacetase-like C-terminal" evidence="2">
    <location>
        <begin position="28"/>
        <end position="225"/>
    </location>
</feature>
<dbReference type="PANTHER" id="PTHR11820:SF90">
    <property type="entry name" value="FLUTATHIONE S-TRANSFERASE"/>
    <property type="match status" value="1"/>
</dbReference>
<dbReference type="Gene3D" id="3.90.850.10">
    <property type="entry name" value="Fumarylacetoacetase-like, C-terminal domain"/>
    <property type="match status" value="1"/>
</dbReference>
<keyword evidence="3" id="KW-0378">Hydrolase</keyword>